<reference evidence="4 5" key="2">
    <citation type="submission" date="2018-11" db="EMBL/GenBank/DDBJ databases">
        <authorList>
            <consortium name="Pathogen Informatics"/>
        </authorList>
    </citation>
    <scope>NUCLEOTIDE SEQUENCE [LARGE SCALE GENOMIC DNA]</scope>
    <source>
        <strain evidence="4 5">Egypt</strain>
    </source>
</reference>
<feature type="domain" description="Alpha-macroglobulin-like TED" evidence="3">
    <location>
        <begin position="122"/>
        <end position="394"/>
    </location>
</feature>
<evidence type="ECO:0000313" key="5">
    <source>
        <dbReference type="Proteomes" id="UP000272942"/>
    </source>
</evidence>
<dbReference type="WBParaSite" id="ECPE_0000717801-mRNA-1">
    <property type="protein sequence ID" value="ECPE_0000717801-mRNA-1"/>
    <property type="gene ID" value="ECPE_0000717801"/>
</dbReference>
<keyword evidence="2" id="KW-0882">Thioester bond</keyword>
<keyword evidence="1" id="KW-0732">Signal</keyword>
<evidence type="ECO:0000256" key="2">
    <source>
        <dbReference type="ARBA" id="ARBA00022966"/>
    </source>
</evidence>
<organism evidence="6">
    <name type="scientific">Echinostoma caproni</name>
    <dbReference type="NCBI Taxonomy" id="27848"/>
    <lineage>
        <taxon>Eukaryota</taxon>
        <taxon>Metazoa</taxon>
        <taxon>Spiralia</taxon>
        <taxon>Lophotrochozoa</taxon>
        <taxon>Platyhelminthes</taxon>
        <taxon>Trematoda</taxon>
        <taxon>Digenea</taxon>
        <taxon>Plagiorchiida</taxon>
        <taxon>Echinostomata</taxon>
        <taxon>Echinostomatoidea</taxon>
        <taxon>Echinostomatidae</taxon>
        <taxon>Echinostoma</taxon>
    </lineage>
</organism>
<dbReference type="SUPFAM" id="SSF48239">
    <property type="entry name" value="Terpenoid cyclases/Protein prenyltransferases"/>
    <property type="match status" value="1"/>
</dbReference>
<evidence type="ECO:0000313" key="4">
    <source>
        <dbReference type="EMBL" id="VDP80340.1"/>
    </source>
</evidence>
<dbReference type="Pfam" id="PF07678">
    <property type="entry name" value="TED_complement"/>
    <property type="match status" value="1"/>
</dbReference>
<dbReference type="InterPro" id="IPR008930">
    <property type="entry name" value="Terpenoid_cyclase/PrenylTrfase"/>
</dbReference>
<evidence type="ECO:0000313" key="6">
    <source>
        <dbReference type="WBParaSite" id="ECPE_0000717801-mRNA-1"/>
    </source>
</evidence>
<accession>A0A183AJM7</accession>
<dbReference type="Proteomes" id="UP000272942">
    <property type="component" value="Unassembled WGS sequence"/>
</dbReference>
<dbReference type="PANTHER" id="PTHR11412:SF136">
    <property type="entry name" value="CD109 ANTIGEN"/>
    <property type="match status" value="1"/>
</dbReference>
<evidence type="ECO:0000259" key="3">
    <source>
        <dbReference type="Pfam" id="PF07678"/>
    </source>
</evidence>
<dbReference type="GO" id="GO:0005615">
    <property type="term" value="C:extracellular space"/>
    <property type="evidence" value="ECO:0007669"/>
    <property type="project" value="InterPro"/>
</dbReference>
<proteinExistence type="predicted"/>
<dbReference type="InterPro" id="IPR050473">
    <property type="entry name" value="A2M/Complement_sys"/>
</dbReference>
<gene>
    <name evidence="4" type="ORF">ECPE_LOCUS7162</name>
</gene>
<name>A0A183AJM7_9TREM</name>
<protein>
    <submittedName>
        <fullName evidence="6">TED_complement domain-containing protein</fullName>
    </submittedName>
</protein>
<keyword evidence="5" id="KW-1185">Reference proteome</keyword>
<dbReference type="InterPro" id="IPR011626">
    <property type="entry name" value="Alpha-macroglobulin_TED"/>
</dbReference>
<dbReference type="AlphaFoldDB" id="A0A183AJM7"/>
<dbReference type="EMBL" id="UZAN01044240">
    <property type="protein sequence ID" value="VDP80340.1"/>
    <property type="molecule type" value="Genomic_DNA"/>
</dbReference>
<dbReference type="PANTHER" id="PTHR11412">
    <property type="entry name" value="MACROGLOBULIN / COMPLEMENT"/>
    <property type="match status" value="1"/>
</dbReference>
<evidence type="ECO:0000256" key="1">
    <source>
        <dbReference type="ARBA" id="ARBA00022729"/>
    </source>
</evidence>
<dbReference type="Gene3D" id="1.50.10.20">
    <property type="match status" value="1"/>
</dbReference>
<reference evidence="6" key="1">
    <citation type="submission" date="2016-06" db="UniProtKB">
        <authorList>
            <consortium name="WormBaseParasite"/>
        </authorList>
    </citation>
    <scope>IDENTIFICATION</scope>
</reference>
<sequence>MLIKYDNSEIHVQPEGFQQTLHFRSFLCTANQSSSTIQIKREAQPRLWPLIDAIGPIRYRFMCSLNVFWETLNRLHEAQSFEFSTGEQFALNLLSLGIHYSYVTNERVGIIYTLGQQANPLRYKLSYFYDQFDRFQHEDGSVSNYGTRDMNGSVWLSALMLRGLALAGRTRNYLDHYKISELVDFLATSQRKYTGCFRETGLTMPYLLHGTHSFLNRALHKTVLAAYVLVALSENPMPLSFPHHSDLQTSANQIATGAINCLLPVHTNRHVKNLEEMSNYALALVTYATHFIPNIWDRINNRTMPMLHNRLRTIHSPHGNMLYLPENGDTESTETIVSPVTMEATAYYYLVLSSTSDAMEKKVELIRFLVFHHDFHPTTWLTHATVQVLMALADFSSKHLDIHGLSTLALGCQAQINPARHRQEMWLAEPDKHLAKWSSAEEMTAEQMHEIVFNIKNLVDRQCVLAQTEFTYTVPYEHAFEESWAKFRVHARHWGRAHCISPTVEICMGINPPGDRFYPSLPMDVGTVVIEIWPPASYSIPERNSSFWRTYNQSAEDRQKPRHIDFGPNGEVLFLFDGWSEEEAREKMYLMDLRRCVQVQFNQVYYAEHAQPLVFKGYDLHRLYPVSRGIYRFPDCRSSHNLDERAVQTEEFESTINAPCPVCISSLQDTLFAGKQFEDFVGTKQADAVLFRPIVDLFKFESTVMLFTTRMKNQSSYWFTQVRLPNSRCHCNIPYGTRYALTFSDVQFDYSSRDNAFDFKLSEHTNNVYLLFIRNPYDLIDSLRKVVNQCFVCQTLMRLLRRID</sequence>